<evidence type="ECO:0000313" key="5">
    <source>
        <dbReference type="Proteomes" id="UP000798602"/>
    </source>
</evidence>
<dbReference type="RefSeq" id="WP_166537479.1">
    <property type="nucleotide sequence ID" value="NZ_JAABLM010000012.1"/>
</dbReference>
<dbReference type="SUPFAM" id="SSF52317">
    <property type="entry name" value="Class I glutamine amidotransferase-like"/>
    <property type="match status" value="1"/>
</dbReference>
<dbReference type="InterPro" id="IPR029062">
    <property type="entry name" value="Class_I_gatase-like"/>
</dbReference>
<gene>
    <name evidence="4" type="ORF">GV828_10300</name>
</gene>
<sequence>MNQVMFLVPEGLKNWSSITAISEIIIWADDHWKNNGNRSQINLQIARRANLFRAEFLPQIHIDRIEKADLIIIPSLSQQYDEVLHNQPHLIEWLKKQYSKGAEIASVCTGAFILAATGLVNGKECATHWDAADQLRIKFPKVKVSMDVLTKANGIYTNAGGYSFLNLALFLVEKFFDRKTAILCSKMFQIDIGRRSQSSFAIFNTQKQHGDAIVLKAQNFLEENVRDKITFEELSKNLAMSRRNFDRRFVKATGNTPLEYVQKLRIELAKVDLEETDKSPLQVMLDCGYTDEKSFRELFKRFVGVSPVDYRAQYHINAVIV</sequence>
<evidence type="ECO:0000259" key="3">
    <source>
        <dbReference type="PROSITE" id="PS01124"/>
    </source>
</evidence>
<evidence type="ECO:0000256" key="2">
    <source>
        <dbReference type="ARBA" id="ARBA00023163"/>
    </source>
</evidence>
<dbReference type="PANTHER" id="PTHR43130:SF3">
    <property type="entry name" value="HTH-TYPE TRANSCRIPTIONAL REGULATOR RV1931C"/>
    <property type="match status" value="1"/>
</dbReference>
<dbReference type="Gene3D" id="1.10.10.60">
    <property type="entry name" value="Homeodomain-like"/>
    <property type="match status" value="2"/>
</dbReference>
<dbReference type="PROSITE" id="PS01124">
    <property type="entry name" value="HTH_ARAC_FAMILY_2"/>
    <property type="match status" value="1"/>
</dbReference>
<evidence type="ECO:0000256" key="1">
    <source>
        <dbReference type="ARBA" id="ARBA00023015"/>
    </source>
</evidence>
<dbReference type="PANTHER" id="PTHR43130">
    <property type="entry name" value="ARAC-FAMILY TRANSCRIPTIONAL REGULATOR"/>
    <property type="match status" value="1"/>
</dbReference>
<dbReference type="Pfam" id="PF01965">
    <property type="entry name" value="DJ-1_PfpI"/>
    <property type="match status" value="1"/>
</dbReference>
<name>A0ABW9ZE73_9FLAO</name>
<keyword evidence="2" id="KW-0804">Transcription</keyword>
<dbReference type="InterPro" id="IPR009057">
    <property type="entry name" value="Homeodomain-like_sf"/>
</dbReference>
<dbReference type="InterPro" id="IPR002818">
    <property type="entry name" value="DJ-1/PfpI"/>
</dbReference>
<keyword evidence="5" id="KW-1185">Reference proteome</keyword>
<reference evidence="5" key="1">
    <citation type="submission" date="2020-01" db="EMBL/GenBank/DDBJ databases">
        <title>Sphingomonas sp. strain CSW-10.</title>
        <authorList>
            <person name="Chen W.-M."/>
        </authorList>
    </citation>
    <scope>NUCLEOTIDE SEQUENCE [LARGE SCALE GENOMIC DNA]</scope>
    <source>
        <strain evidence="5">NST-5</strain>
    </source>
</reference>
<dbReference type="SMART" id="SM00342">
    <property type="entry name" value="HTH_ARAC"/>
    <property type="match status" value="1"/>
</dbReference>
<accession>A0ABW9ZE73</accession>
<dbReference type="Pfam" id="PF12833">
    <property type="entry name" value="HTH_18"/>
    <property type="match status" value="1"/>
</dbReference>
<keyword evidence="1" id="KW-0805">Transcription regulation</keyword>
<dbReference type="EMBL" id="JAABLM010000012">
    <property type="protein sequence ID" value="NBL65592.1"/>
    <property type="molecule type" value="Genomic_DNA"/>
</dbReference>
<proteinExistence type="predicted"/>
<dbReference type="Gene3D" id="3.40.50.880">
    <property type="match status" value="1"/>
</dbReference>
<protein>
    <submittedName>
        <fullName evidence="4">Helix-turn-helix domain-containing protein</fullName>
    </submittedName>
</protein>
<evidence type="ECO:0000313" key="4">
    <source>
        <dbReference type="EMBL" id="NBL65592.1"/>
    </source>
</evidence>
<dbReference type="Proteomes" id="UP000798602">
    <property type="component" value="Unassembled WGS sequence"/>
</dbReference>
<feature type="domain" description="HTH araC/xylS-type" evidence="3">
    <location>
        <begin position="215"/>
        <end position="313"/>
    </location>
</feature>
<organism evidence="4 5">
    <name type="scientific">Flavobacterium ichthyis</name>
    <dbReference type="NCBI Taxonomy" id="2698827"/>
    <lineage>
        <taxon>Bacteria</taxon>
        <taxon>Pseudomonadati</taxon>
        <taxon>Bacteroidota</taxon>
        <taxon>Flavobacteriia</taxon>
        <taxon>Flavobacteriales</taxon>
        <taxon>Flavobacteriaceae</taxon>
        <taxon>Flavobacterium</taxon>
    </lineage>
</organism>
<dbReference type="SUPFAM" id="SSF46689">
    <property type="entry name" value="Homeodomain-like"/>
    <property type="match status" value="2"/>
</dbReference>
<dbReference type="InterPro" id="IPR052158">
    <property type="entry name" value="INH-QAR"/>
</dbReference>
<comment type="caution">
    <text evidence="4">The sequence shown here is derived from an EMBL/GenBank/DDBJ whole genome shotgun (WGS) entry which is preliminary data.</text>
</comment>
<dbReference type="InterPro" id="IPR018060">
    <property type="entry name" value="HTH_AraC"/>
</dbReference>